<dbReference type="InterPro" id="IPR050388">
    <property type="entry name" value="ABC_Ni/Peptide_Import"/>
</dbReference>
<dbReference type="GO" id="GO:0005886">
    <property type="term" value="C:plasma membrane"/>
    <property type="evidence" value="ECO:0007669"/>
    <property type="project" value="UniProtKB-SubCell"/>
</dbReference>
<evidence type="ECO:0000256" key="4">
    <source>
        <dbReference type="ARBA" id="ARBA00022475"/>
    </source>
</evidence>
<gene>
    <name evidence="11" type="primary">gsiA_3</name>
    <name evidence="11" type="ORF">NCTC10437_00651</name>
</gene>
<evidence type="ECO:0000256" key="7">
    <source>
        <dbReference type="ARBA" id="ARBA00022840"/>
    </source>
</evidence>
<dbReference type="Gene3D" id="3.40.50.300">
    <property type="entry name" value="P-loop containing nucleotide triphosphate hydrolases"/>
    <property type="match status" value="1"/>
</dbReference>
<dbReference type="EC" id="3.6.3.-" evidence="11"/>
<keyword evidence="11" id="KW-0378">Hydrolase</keyword>
<dbReference type="GO" id="GO:0005524">
    <property type="term" value="F:ATP binding"/>
    <property type="evidence" value="ECO:0007669"/>
    <property type="project" value="UniProtKB-KW"/>
</dbReference>
<dbReference type="RefSeq" id="WP_048632334.1">
    <property type="nucleotide sequence ID" value="NZ_CVQQ01000006.1"/>
</dbReference>
<dbReference type="SUPFAM" id="SSF52540">
    <property type="entry name" value="P-loop containing nucleoside triphosphate hydrolases"/>
    <property type="match status" value="1"/>
</dbReference>
<sequence length="255" mass="26486">MVTAARLTGLTVDIDLYRGRDSAAVHVLDDVNLAVPAGRVTALIGESGCGKSLVASALTGLLPPGSRRHGQVRIGDTDMRADDERGWRALRGRHIGLVPQSAATSFTPVRTVGSQLTEICARFGADRMPAQLCAAVELPSDVVARYPHELSGGMAQRVAIAAALAGRPGLLVADEPTSALDPDNAALIWRLLGEAAADGAGVLVITHDMPSLLRARVCDDVAIMARGTVLSTAPLAETLDSTDPHTRALLATVPA</sequence>
<dbReference type="InterPro" id="IPR003593">
    <property type="entry name" value="AAA+_ATPase"/>
</dbReference>
<dbReference type="InterPro" id="IPR017871">
    <property type="entry name" value="ABC_transporter-like_CS"/>
</dbReference>
<feature type="domain" description="ABC transporter" evidence="10">
    <location>
        <begin position="11"/>
        <end position="251"/>
    </location>
</feature>
<evidence type="ECO:0000256" key="2">
    <source>
        <dbReference type="ARBA" id="ARBA00005417"/>
    </source>
</evidence>
<dbReference type="PANTHER" id="PTHR43297">
    <property type="entry name" value="OLIGOPEPTIDE TRANSPORT ATP-BINDING PROTEIN APPD"/>
    <property type="match status" value="1"/>
</dbReference>
<dbReference type="AlphaFoldDB" id="A0A448IGE8"/>
<evidence type="ECO:0000313" key="11">
    <source>
        <dbReference type="EMBL" id="VEG51541.1"/>
    </source>
</evidence>
<comment type="similarity">
    <text evidence="2">Belongs to the ABC transporter superfamily.</text>
</comment>
<proteinExistence type="inferred from homology"/>
<keyword evidence="9" id="KW-0472">Membrane</keyword>
<organism evidence="11 12">
    <name type="scientific">Mycolicibacterium aurum</name>
    <name type="common">Mycobacterium aurum</name>
    <dbReference type="NCBI Taxonomy" id="1791"/>
    <lineage>
        <taxon>Bacteria</taxon>
        <taxon>Bacillati</taxon>
        <taxon>Actinomycetota</taxon>
        <taxon>Actinomycetes</taxon>
        <taxon>Mycobacteriales</taxon>
        <taxon>Mycobacteriaceae</taxon>
        <taxon>Mycolicibacterium</taxon>
    </lineage>
</organism>
<evidence type="ECO:0000256" key="9">
    <source>
        <dbReference type="ARBA" id="ARBA00023136"/>
    </source>
</evidence>
<name>A0A448IGE8_MYCAU</name>
<dbReference type="PROSITE" id="PS50893">
    <property type="entry name" value="ABC_TRANSPORTER_2"/>
    <property type="match status" value="1"/>
</dbReference>
<protein>
    <submittedName>
        <fullName evidence="11">ABC transporter-like protein</fullName>
        <ecNumber evidence="11">3.6.3.-</ecNumber>
    </submittedName>
</protein>
<dbReference type="CDD" id="cd03257">
    <property type="entry name" value="ABC_NikE_OppD_transporters"/>
    <property type="match status" value="1"/>
</dbReference>
<dbReference type="SMART" id="SM00382">
    <property type="entry name" value="AAA"/>
    <property type="match status" value="1"/>
</dbReference>
<reference evidence="11 12" key="1">
    <citation type="submission" date="2018-12" db="EMBL/GenBank/DDBJ databases">
        <authorList>
            <consortium name="Pathogen Informatics"/>
        </authorList>
    </citation>
    <scope>NUCLEOTIDE SEQUENCE [LARGE SCALE GENOMIC DNA]</scope>
    <source>
        <strain evidence="11 12">NCTC10437</strain>
    </source>
</reference>
<comment type="subcellular location">
    <subcellularLocation>
        <location evidence="1">Cell membrane</location>
        <topology evidence="1">Peripheral membrane protein</topology>
    </subcellularLocation>
</comment>
<accession>A0A448IGE8</accession>
<keyword evidence="5" id="KW-0997">Cell inner membrane</keyword>
<dbReference type="InterPro" id="IPR003439">
    <property type="entry name" value="ABC_transporter-like_ATP-bd"/>
</dbReference>
<dbReference type="Pfam" id="PF00005">
    <property type="entry name" value="ABC_tran"/>
    <property type="match status" value="1"/>
</dbReference>
<keyword evidence="8" id="KW-1278">Translocase</keyword>
<evidence type="ECO:0000256" key="3">
    <source>
        <dbReference type="ARBA" id="ARBA00022448"/>
    </source>
</evidence>
<keyword evidence="6" id="KW-0547">Nucleotide-binding</keyword>
<dbReference type="PANTHER" id="PTHR43297:SF14">
    <property type="entry name" value="ATPASE AAA-TYPE CORE DOMAIN-CONTAINING PROTEIN"/>
    <property type="match status" value="1"/>
</dbReference>
<dbReference type="PROSITE" id="PS00211">
    <property type="entry name" value="ABC_TRANSPORTER_1"/>
    <property type="match status" value="1"/>
</dbReference>
<evidence type="ECO:0000313" key="12">
    <source>
        <dbReference type="Proteomes" id="UP000279306"/>
    </source>
</evidence>
<keyword evidence="3" id="KW-0813">Transport</keyword>
<keyword evidence="7" id="KW-0067">ATP-binding</keyword>
<dbReference type="OrthoDB" id="8036461at2"/>
<evidence type="ECO:0000256" key="8">
    <source>
        <dbReference type="ARBA" id="ARBA00022967"/>
    </source>
</evidence>
<evidence type="ECO:0000259" key="10">
    <source>
        <dbReference type="PROSITE" id="PS50893"/>
    </source>
</evidence>
<evidence type="ECO:0000256" key="6">
    <source>
        <dbReference type="ARBA" id="ARBA00022741"/>
    </source>
</evidence>
<evidence type="ECO:0000256" key="1">
    <source>
        <dbReference type="ARBA" id="ARBA00004202"/>
    </source>
</evidence>
<dbReference type="InterPro" id="IPR027417">
    <property type="entry name" value="P-loop_NTPase"/>
</dbReference>
<dbReference type="STRING" id="1791.GCA_001049355_02442"/>
<dbReference type="EMBL" id="LR134356">
    <property type="protein sequence ID" value="VEG51541.1"/>
    <property type="molecule type" value="Genomic_DNA"/>
</dbReference>
<keyword evidence="12" id="KW-1185">Reference proteome</keyword>
<keyword evidence="4" id="KW-1003">Cell membrane</keyword>
<dbReference type="KEGG" id="mauu:NCTC10437_00651"/>
<dbReference type="Proteomes" id="UP000279306">
    <property type="component" value="Chromosome"/>
</dbReference>
<evidence type="ECO:0000256" key="5">
    <source>
        <dbReference type="ARBA" id="ARBA00022519"/>
    </source>
</evidence>
<dbReference type="GO" id="GO:0016887">
    <property type="term" value="F:ATP hydrolysis activity"/>
    <property type="evidence" value="ECO:0007669"/>
    <property type="project" value="InterPro"/>
</dbReference>